<sequence>MSAVVWGIVGGVLLVSMLCGLWYSRCSENERRRREEGLPTTWHPSLTGSYDPRGPRHAEFGPPPVQAPMYAPYPPQPYGAQPAYVVQPGYPAPPQPMPPQQAPIPMYTATVPAQAGVKQ</sequence>
<name>C1EAP5_MICCC</name>
<gene>
    <name evidence="3" type="ORF">MICPUN_108625</name>
</gene>
<accession>C1EAP5</accession>
<dbReference type="InParanoid" id="C1EAP5"/>
<feature type="transmembrane region" description="Helical" evidence="2">
    <location>
        <begin position="6"/>
        <end position="24"/>
    </location>
</feature>
<evidence type="ECO:0000313" key="4">
    <source>
        <dbReference type="Proteomes" id="UP000002009"/>
    </source>
</evidence>
<evidence type="ECO:0000256" key="1">
    <source>
        <dbReference type="SAM" id="MobiDB-lite"/>
    </source>
</evidence>
<dbReference type="OMA" id="SNCADRD"/>
<protein>
    <submittedName>
        <fullName evidence="3">Uncharacterized protein</fullName>
    </submittedName>
</protein>
<dbReference type="EMBL" id="CP001328">
    <property type="protein sequence ID" value="ACO65238.1"/>
    <property type="molecule type" value="Genomic_DNA"/>
</dbReference>
<dbReference type="KEGG" id="mis:MICPUN_108625"/>
<feature type="region of interest" description="Disordered" evidence="1">
    <location>
        <begin position="29"/>
        <end position="66"/>
    </location>
</feature>
<evidence type="ECO:0000313" key="3">
    <source>
        <dbReference type="EMBL" id="ACO65238.1"/>
    </source>
</evidence>
<keyword evidence="2" id="KW-1133">Transmembrane helix</keyword>
<dbReference type="AlphaFoldDB" id="C1EAP5"/>
<reference evidence="3 4" key="1">
    <citation type="journal article" date="2009" name="Science">
        <title>Green evolution and dynamic adaptations revealed by genomes of the marine picoeukaryotes Micromonas.</title>
        <authorList>
            <person name="Worden A.Z."/>
            <person name="Lee J.H."/>
            <person name="Mock T."/>
            <person name="Rouze P."/>
            <person name="Simmons M.P."/>
            <person name="Aerts A.L."/>
            <person name="Allen A.E."/>
            <person name="Cuvelier M.L."/>
            <person name="Derelle E."/>
            <person name="Everett M.V."/>
            <person name="Foulon E."/>
            <person name="Grimwood J."/>
            <person name="Gundlach H."/>
            <person name="Henrissat B."/>
            <person name="Napoli C."/>
            <person name="McDonald S.M."/>
            <person name="Parker M.S."/>
            <person name="Rombauts S."/>
            <person name="Salamov A."/>
            <person name="Von Dassow P."/>
            <person name="Badger J.H."/>
            <person name="Coutinho P.M."/>
            <person name="Demir E."/>
            <person name="Dubchak I."/>
            <person name="Gentemann C."/>
            <person name="Eikrem W."/>
            <person name="Gready J.E."/>
            <person name="John U."/>
            <person name="Lanier W."/>
            <person name="Lindquist E.A."/>
            <person name="Lucas S."/>
            <person name="Mayer K.F."/>
            <person name="Moreau H."/>
            <person name="Not F."/>
            <person name="Otillar R."/>
            <person name="Panaud O."/>
            <person name="Pangilinan J."/>
            <person name="Paulsen I."/>
            <person name="Piegu B."/>
            <person name="Poliakov A."/>
            <person name="Robbens S."/>
            <person name="Schmutz J."/>
            <person name="Toulza E."/>
            <person name="Wyss T."/>
            <person name="Zelensky A."/>
            <person name="Zhou K."/>
            <person name="Armbrust E.V."/>
            <person name="Bhattacharya D."/>
            <person name="Goodenough U.W."/>
            <person name="Van de Peer Y."/>
            <person name="Grigoriev I.V."/>
        </authorList>
    </citation>
    <scope>NUCLEOTIDE SEQUENCE [LARGE SCALE GENOMIC DNA]</scope>
    <source>
        <strain evidence="4">RCC299 / NOUM17</strain>
    </source>
</reference>
<dbReference type="GeneID" id="8244931"/>
<keyword evidence="2" id="KW-0812">Transmembrane</keyword>
<keyword evidence="2" id="KW-0472">Membrane</keyword>
<keyword evidence="4" id="KW-1185">Reference proteome</keyword>
<dbReference type="Proteomes" id="UP000002009">
    <property type="component" value="Chromosome 7"/>
</dbReference>
<dbReference type="RefSeq" id="XP_002503980.1">
    <property type="nucleotide sequence ID" value="XM_002503934.1"/>
</dbReference>
<organism evidence="3 4">
    <name type="scientific">Micromonas commoda (strain RCC299 / NOUM17 / CCMP2709)</name>
    <name type="common">Picoplanktonic green alga</name>
    <dbReference type="NCBI Taxonomy" id="296587"/>
    <lineage>
        <taxon>Eukaryota</taxon>
        <taxon>Viridiplantae</taxon>
        <taxon>Chlorophyta</taxon>
        <taxon>Mamiellophyceae</taxon>
        <taxon>Mamiellales</taxon>
        <taxon>Mamiellaceae</taxon>
        <taxon>Micromonas</taxon>
    </lineage>
</organism>
<evidence type="ECO:0000256" key="2">
    <source>
        <dbReference type="SAM" id="Phobius"/>
    </source>
</evidence>
<proteinExistence type="predicted"/>